<evidence type="ECO:0000313" key="2">
    <source>
        <dbReference type="EMBL" id="KUG05337.1"/>
    </source>
</evidence>
<comment type="caution">
    <text evidence="2">The sequence shown here is derived from an EMBL/GenBank/DDBJ whole genome shotgun (WGS) entry which is preliminary data.</text>
</comment>
<evidence type="ECO:0000259" key="1">
    <source>
        <dbReference type="Pfam" id="PF10881"/>
    </source>
</evidence>
<proteinExistence type="predicted"/>
<name>A0A0W8E9T0_9ZZZZ</name>
<sequence>MAQFIMLIVAIIIGKLVWDILNDYRQKMQPSGPFPGQKKRRTGNGEVIDISNAWINMDDLPYRKRDFLMSGKELSLYNLFSTVLENSSYAAFPRVNLEDVVTVALEADNRTEYFNRIKNRYVDILICEKHEMKPVLIIIGEGQGEPRKKQQILEDRFVRSAADAAGIKYLPINMNNLPDYEQLLTLLRNSDLNV</sequence>
<reference evidence="2" key="1">
    <citation type="journal article" date="2015" name="Proc. Natl. Acad. Sci. U.S.A.">
        <title>Networks of energetic and metabolic interactions define dynamics in microbial communities.</title>
        <authorList>
            <person name="Embree M."/>
            <person name="Liu J.K."/>
            <person name="Al-Bassam M.M."/>
            <person name="Zengler K."/>
        </authorList>
    </citation>
    <scope>NUCLEOTIDE SEQUENCE</scope>
</reference>
<organism evidence="2">
    <name type="scientific">hydrocarbon metagenome</name>
    <dbReference type="NCBI Taxonomy" id="938273"/>
    <lineage>
        <taxon>unclassified sequences</taxon>
        <taxon>metagenomes</taxon>
        <taxon>ecological metagenomes</taxon>
    </lineage>
</organism>
<gene>
    <name evidence="2" type="ORF">ASZ90_017222</name>
</gene>
<dbReference type="Pfam" id="PF10881">
    <property type="entry name" value="DUF2726"/>
    <property type="match status" value="1"/>
</dbReference>
<dbReference type="AlphaFoldDB" id="A0A0W8E9T0"/>
<accession>A0A0W8E9T0</accession>
<dbReference type="InterPro" id="IPR024402">
    <property type="entry name" value="DUF2726"/>
</dbReference>
<protein>
    <recommendedName>
        <fullName evidence="1">DUF2726 domain-containing protein</fullName>
    </recommendedName>
</protein>
<feature type="domain" description="DUF2726" evidence="1">
    <location>
        <begin position="68"/>
        <end position="183"/>
    </location>
</feature>
<dbReference type="EMBL" id="LNQE01001819">
    <property type="protein sequence ID" value="KUG05337.1"/>
    <property type="molecule type" value="Genomic_DNA"/>
</dbReference>